<reference evidence="1 2" key="1">
    <citation type="submission" date="2019-02" db="EMBL/GenBank/DDBJ databases">
        <authorList>
            <consortium name="Pathogen Informatics"/>
        </authorList>
    </citation>
    <scope>NUCLEOTIDE SEQUENCE [LARGE SCALE GENOMIC DNA]</scope>
    <source>
        <strain evidence="1 2">3012STDY6944375</strain>
    </source>
</reference>
<evidence type="ECO:0000313" key="2">
    <source>
        <dbReference type="Proteomes" id="UP000290013"/>
    </source>
</evidence>
<gene>
    <name evidence="1" type="ORF">NCTC12078_00111</name>
</gene>
<evidence type="ECO:0000313" key="1">
    <source>
        <dbReference type="EMBL" id="VFB02138.1"/>
    </source>
</evidence>
<protein>
    <submittedName>
        <fullName evidence="1">Uncharacterized protein</fullName>
    </submittedName>
</protein>
<sequence length="162" mass="18735">MTEIKYMIENIDAVFTSEDLSVLLFYSKNINNNIASKIFFSLRKKTMFDLHNNLETLSDPSDDLPAYFNISYLQDAISFINSQLIPAMQSETLDIWQKYGGFSSLKSQINNNLSNDWSSELYIQSDYVPESFQYYINIANEIKTLFQKSLSLNTPLIVSYLD</sequence>
<dbReference type="KEGG" id="ctai:NCTC12078_00111"/>
<proteinExistence type="predicted"/>
<dbReference type="AlphaFoldDB" id="A0A4U8WHL9"/>
<dbReference type="EMBL" id="LR215974">
    <property type="protein sequence ID" value="VFB02138.1"/>
    <property type="molecule type" value="Genomic_DNA"/>
</dbReference>
<accession>A0A4U8WHL9</accession>
<name>A0A4U8WHL9_9FLAO</name>
<dbReference type="Proteomes" id="UP000290013">
    <property type="component" value="Chromosome"/>
</dbReference>
<organism evidence="1 2">
    <name type="scientific">Chryseobacterium taihuense</name>
    <dbReference type="NCBI Taxonomy" id="1141221"/>
    <lineage>
        <taxon>Bacteria</taxon>
        <taxon>Pseudomonadati</taxon>
        <taxon>Bacteroidota</taxon>
        <taxon>Flavobacteriia</taxon>
        <taxon>Flavobacteriales</taxon>
        <taxon>Weeksellaceae</taxon>
        <taxon>Chryseobacterium group</taxon>
        <taxon>Chryseobacterium</taxon>
    </lineage>
</organism>